<protein>
    <recommendedName>
        <fullName evidence="7">CobW C-terminal domain-containing protein</fullName>
    </recommendedName>
</protein>
<sequence length="457" mass="50728">MASITADLATTFLTLTARHRNQLSQLQATVLPFLLSPKTRPSQSLHFTTSSFRSRIIAVDFARPRGGSRRLTMAATATTTPKSEGSDVSTKIPPDDRIPATIITGFLGSGKTTLLNHILTAEHGKRIAVIENEYGEVDIDGSLVAAKTTGAEDIVMLNNGCLCCTVRGDLVRMISELVNKKKGRFDHIVIETTGLANPAPIIQTFYAEDQVFNDVKLDGVVTLVDAKHVGFHLDEVKPKGVVNEAVEQIAYADRIIVNKTDLVGEPEVASLVQRIRKINRMAHLKRTEFGKVDLDYVLGVGGFDLERIESVVNDEGEKKDQDHDHHHDHDHHDNHHHDSDHDHKHEHHDGHHSHDHIHDPGVSSVSIVCEGSLDLEKANIWLGTLLLERSEDIYRMKGLLSVQGMDERFVFQGVHDIFQGSPDRLWGSDEARTNKIVFIGKNLDAQELEKGFKACLL</sequence>
<dbReference type="Pfam" id="PF02492">
    <property type="entry name" value="cobW"/>
    <property type="match status" value="1"/>
</dbReference>
<evidence type="ECO:0000256" key="6">
    <source>
        <dbReference type="SAM" id="MobiDB-lite"/>
    </source>
</evidence>
<comment type="similarity">
    <text evidence="4">Belongs to the SIMIBI class G3E GTPase family. ZNG1 subfamily.</text>
</comment>
<dbReference type="Gene3D" id="3.40.50.300">
    <property type="entry name" value="P-loop containing nucleotide triphosphate hydrolases"/>
    <property type="match status" value="1"/>
</dbReference>
<dbReference type="InterPro" id="IPR003495">
    <property type="entry name" value="CobW/HypB/UreG_nucleotide-bd"/>
</dbReference>
<dbReference type="Proteomes" id="UP000327013">
    <property type="component" value="Chromosome 1"/>
</dbReference>
<dbReference type="AlphaFoldDB" id="A0A5N6QGL5"/>
<evidence type="ECO:0000256" key="2">
    <source>
        <dbReference type="ARBA" id="ARBA00022801"/>
    </source>
</evidence>
<feature type="domain" description="CobW C-terminal" evidence="7">
    <location>
        <begin position="362"/>
        <end position="456"/>
    </location>
</feature>
<dbReference type="GO" id="GO:0000166">
    <property type="term" value="F:nucleotide binding"/>
    <property type="evidence" value="ECO:0007669"/>
    <property type="project" value="UniProtKB-KW"/>
</dbReference>
<evidence type="ECO:0000256" key="5">
    <source>
        <dbReference type="ARBA" id="ARBA00049117"/>
    </source>
</evidence>
<keyword evidence="3" id="KW-0143">Chaperone</keyword>
<dbReference type="Pfam" id="PF07683">
    <property type="entry name" value="CobW_C"/>
    <property type="match status" value="1"/>
</dbReference>
<dbReference type="InterPro" id="IPR051316">
    <property type="entry name" value="Zinc-reg_GTPase_activator"/>
</dbReference>
<keyword evidence="2" id="KW-0378">Hydrolase</keyword>
<dbReference type="EMBL" id="CM017321">
    <property type="protein sequence ID" value="KAE7997290.1"/>
    <property type="molecule type" value="Genomic_DNA"/>
</dbReference>
<evidence type="ECO:0000313" key="9">
    <source>
        <dbReference type="Proteomes" id="UP000327013"/>
    </source>
</evidence>
<dbReference type="FunFam" id="3.40.50.300:FF:000778">
    <property type="entry name" value="GTP-binding protein YjiA"/>
    <property type="match status" value="1"/>
</dbReference>
<evidence type="ECO:0000256" key="3">
    <source>
        <dbReference type="ARBA" id="ARBA00023186"/>
    </source>
</evidence>
<dbReference type="Gene3D" id="3.30.1220.10">
    <property type="entry name" value="CobW-like, C-terminal domain"/>
    <property type="match status" value="1"/>
</dbReference>
<reference evidence="8 9" key="1">
    <citation type="submission" date="2019-06" db="EMBL/GenBank/DDBJ databases">
        <title>A chromosomal-level reference genome of Carpinus fangiana (Coryloideae, Betulaceae).</title>
        <authorList>
            <person name="Yang X."/>
            <person name="Wang Z."/>
            <person name="Zhang L."/>
            <person name="Hao G."/>
            <person name="Liu J."/>
            <person name="Yang Y."/>
        </authorList>
    </citation>
    <scope>NUCLEOTIDE SEQUENCE [LARGE SCALE GENOMIC DNA]</scope>
    <source>
        <strain evidence="8">Cfa_2016G</strain>
        <tissue evidence="8">Leaf</tissue>
    </source>
</reference>
<dbReference type="GO" id="GO:0016787">
    <property type="term" value="F:hydrolase activity"/>
    <property type="evidence" value="ECO:0007669"/>
    <property type="project" value="UniProtKB-KW"/>
</dbReference>
<gene>
    <name evidence="8" type="ORF">FH972_001936</name>
</gene>
<evidence type="ECO:0000313" key="8">
    <source>
        <dbReference type="EMBL" id="KAE7997290.1"/>
    </source>
</evidence>
<dbReference type="GO" id="GO:0005737">
    <property type="term" value="C:cytoplasm"/>
    <property type="evidence" value="ECO:0007669"/>
    <property type="project" value="TreeGrafter"/>
</dbReference>
<dbReference type="InterPro" id="IPR011629">
    <property type="entry name" value="CobW-like_C"/>
</dbReference>
<keyword evidence="1" id="KW-0547">Nucleotide-binding</keyword>
<evidence type="ECO:0000256" key="1">
    <source>
        <dbReference type="ARBA" id="ARBA00022741"/>
    </source>
</evidence>
<feature type="region of interest" description="Disordered" evidence="6">
    <location>
        <begin position="75"/>
        <end position="94"/>
    </location>
</feature>
<dbReference type="InterPro" id="IPR027417">
    <property type="entry name" value="P-loop_NTPase"/>
</dbReference>
<dbReference type="FunFam" id="3.30.1220.10:FF:000002">
    <property type="entry name" value="At1g80480"/>
    <property type="match status" value="1"/>
</dbReference>
<evidence type="ECO:0000256" key="4">
    <source>
        <dbReference type="ARBA" id="ARBA00034320"/>
    </source>
</evidence>
<dbReference type="PANTHER" id="PTHR13748:SF62">
    <property type="entry name" value="COBW DOMAIN-CONTAINING PROTEIN"/>
    <property type="match status" value="1"/>
</dbReference>
<dbReference type="PANTHER" id="PTHR13748">
    <property type="entry name" value="COBW-RELATED"/>
    <property type="match status" value="1"/>
</dbReference>
<dbReference type="OrthoDB" id="258627at2759"/>
<dbReference type="SMART" id="SM00833">
    <property type="entry name" value="CobW_C"/>
    <property type="match status" value="1"/>
</dbReference>
<comment type="catalytic activity">
    <reaction evidence="5">
        <text>GTP + H2O = GDP + phosphate + H(+)</text>
        <dbReference type="Rhea" id="RHEA:19669"/>
        <dbReference type="ChEBI" id="CHEBI:15377"/>
        <dbReference type="ChEBI" id="CHEBI:15378"/>
        <dbReference type="ChEBI" id="CHEBI:37565"/>
        <dbReference type="ChEBI" id="CHEBI:43474"/>
        <dbReference type="ChEBI" id="CHEBI:58189"/>
    </reaction>
    <physiologicalReaction direction="left-to-right" evidence="5">
        <dbReference type="Rhea" id="RHEA:19670"/>
    </physiologicalReaction>
</comment>
<feature type="compositionally biased region" description="Basic and acidic residues" evidence="6">
    <location>
        <begin position="314"/>
        <end position="349"/>
    </location>
</feature>
<dbReference type="SUPFAM" id="SSF90002">
    <property type="entry name" value="Hypothetical protein YjiA, C-terminal domain"/>
    <property type="match status" value="1"/>
</dbReference>
<keyword evidence="9" id="KW-1185">Reference proteome</keyword>
<dbReference type="CDD" id="cd03112">
    <property type="entry name" value="CobW-like"/>
    <property type="match status" value="1"/>
</dbReference>
<accession>A0A5N6QGL5</accession>
<dbReference type="InterPro" id="IPR036627">
    <property type="entry name" value="CobW-likC_sf"/>
</dbReference>
<organism evidence="8 9">
    <name type="scientific">Carpinus fangiana</name>
    <dbReference type="NCBI Taxonomy" id="176857"/>
    <lineage>
        <taxon>Eukaryota</taxon>
        <taxon>Viridiplantae</taxon>
        <taxon>Streptophyta</taxon>
        <taxon>Embryophyta</taxon>
        <taxon>Tracheophyta</taxon>
        <taxon>Spermatophyta</taxon>
        <taxon>Magnoliopsida</taxon>
        <taxon>eudicotyledons</taxon>
        <taxon>Gunneridae</taxon>
        <taxon>Pentapetalae</taxon>
        <taxon>rosids</taxon>
        <taxon>fabids</taxon>
        <taxon>Fagales</taxon>
        <taxon>Betulaceae</taxon>
        <taxon>Carpinus</taxon>
    </lineage>
</organism>
<evidence type="ECO:0000259" key="7">
    <source>
        <dbReference type="SMART" id="SM00833"/>
    </source>
</evidence>
<dbReference type="SUPFAM" id="SSF52540">
    <property type="entry name" value="P-loop containing nucleoside triphosphate hydrolases"/>
    <property type="match status" value="1"/>
</dbReference>
<feature type="region of interest" description="Disordered" evidence="6">
    <location>
        <begin position="314"/>
        <end position="361"/>
    </location>
</feature>
<proteinExistence type="inferred from homology"/>
<name>A0A5N6QGL5_9ROSI</name>